<reference evidence="2" key="1">
    <citation type="submission" date="2020-04" db="EMBL/GenBank/DDBJ databases">
        <title>Genome Assembly and Annotation of Botryosphaeria dothidea sdau 11-99, a Latent Pathogen of Apple Fruit Ring Rot in China.</title>
        <authorList>
            <person name="Yu C."/>
            <person name="Diao Y."/>
            <person name="Lu Q."/>
            <person name="Zhao J."/>
            <person name="Cui S."/>
            <person name="Peng C."/>
            <person name="He B."/>
            <person name="Liu H."/>
        </authorList>
    </citation>
    <scope>NUCLEOTIDE SEQUENCE [LARGE SCALE GENOMIC DNA]</scope>
    <source>
        <strain evidence="2">Sdau11-99</strain>
    </source>
</reference>
<keyword evidence="3" id="KW-1185">Reference proteome</keyword>
<sequence>MTESGPSSQGHLLPRVWENCLLRKITEVIELIFHHIYTALFGNGSVIDAFTSSNYLDYLNSTGGYRTWHDDYGYVCQAIVPLGRMVEFSGSGNDDYGANTCIVPTESGNLQQIQTYVAGWLHNFFDELGMAAALRMAAFMANDILLNNPGRSDGLYVSVDEGRDMLAPVMPIEGVIAGSVLLGTFRVSLLGLVVFALRMPRWTDRLDATATLQMGAAMALSTEGLAKMRCMNGVRANTPGFVGDVLPDGDIGRIAVGAENSLRRNKTYEAELCAVMPQ</sequence>
<proteinExistence type="predicted"/>
<feature type="transmembrane region" description="Helical" evidence="1">
    <location>
        <begin position="175"/>
        <end position="197"/>
    </location>
</feature>
<dbReference type="Proteomes" id="UP000572817">
    <property type="component" value="Unassembled WGS sequence"/>
</dbReference>
<dbReference type="AlphaFoldDB" id="A0A8H4IIU8"/>
<keyword evidence="1" id="KW-0472">Membrane</keyword>
<name>A0A8H4IIU8_9PEZI</name>
<dbReference type="EMBL" id="WWBZ02000082">
    <property type="protein sequence ID" value="KAF4301589.1"/>
    <property type="molecule type" value="Genomic_DNA"/>
</dbReference>
<comment type="caution">
    <text evidence="2">The sequence shown here is derived from an EMBL/GenBank/DDBJ whole genome shotgun (WGS) entry which is preliminary data.</text>
</comment>
<organism evidence="2 3">
    <name type="scientific">Botryosphaeria dothidea</name>
    <dbReference type="NCBI Taxonomy" id="55169"/>
    <lineage>
        <taxon>Eukaryota</taxon>
        <taxon>Fungi</taxon>
        <taxon>Dikarya</taxon>
        <taxon>Ascomycota</taxon>
        <taxon>Pezizomycotina</taxon>
        <taxon>Dothideomycetes</taxon>
        <taxon>Dothideomycetes incertae sedis</taxon>
        <taxon>Botryosphaeriales</taxon>
        <taxon>Botryosphaeriaceae</taxon>
        <taxon>Botryosphaeria</taxon>
    </lineage>
</organism>
<gene>
    <name evidence="2" type="ORF">GTA08_BOTSDO10894</name>
</gene>
<accession>A0A8H4IIU8</accession>
<keyword evidence="1" id="KW-1133">Transmembrane helix</keyword>
<dbReference type="OrthoDB" id="5381672at2759"/>
<evidence type="ECO:0000256" key="1">
    <source>
        <dbReference type="SAM" id="Phobius"/>
    </source>
</evidence>
<evidence type="ECO:0000313" key="3">
    <source>
        <dbReference type="Proteomes" id="UP000572817"/>
    </source>
</evidence>
<keyword evidence="1" id="KW-0812">Transmembrane</keyword>
<evidence type="ECO:0000313" key="2">
    <source>
        <dbReference type="EMBL" id="KAF4301589.1"/>
    </source>
</evidence>
<protein>
    <submittedName>
        <fullName evidence="2">Uncharacterized protein</fullName>
    </submittedName>
</protein>